<evidence type="ECO:0000256" key="1">
    <source>
        <dbReference type="ARBA" id="ARBA00006540"/>
    </source>
</evidence>
<dbReference type="InterPro" id="IPR019926">
    <property type="entry name" value="Ribosomal_uL3_CS"/>
</dbReference>
<evidence type="ECO:0000256" key="9">
    <source>
        <dbReference type="RuleBase" id="RU003906"/>
    </source>
</evidence>
<dbReference type="GO" id="GO:0003735">
    <property type="term" value="F:structural constituent of ribosome"/>
    <property type="evidence" value="ECO:0007669"/>
    <property type="project" value="UniProtKB-UniRule"/>
</dbReference>
<reference evidence="11 12" key="1">
    <citation type="journal article" date="2016" name="Nat. Commun.">
        <title>Thousands of microbial genomes shed light on interconnected biogeochemical processes in an aquifer system.</title>
        <authorList>
            <person name="Anantharaman K."/>
            <person name="Brown C.T."/>
            <person name="Hug L.A."/>
            <person name="Sharon I."/>
            <person name="Castelle C.J."/>
            <person name="Probst A.J."/>
            <person name="Thomas B.C."/>
            <person name="Singh A."/>
            <person name="Wilkins M.J."/>
            <person name="Karaoz U."/>
            <person name="Brodie E.L."/>
            <person name="Williams K.H."/>
            <person name="Hubbard S.S."/>
            <person name="Banfield J.F."/>
        </authorList>
    </citation>
    <scope>NUCLEOTIDE SEQUENCE [LARGE SCALE GENOMIC DNA]</scope>
</reference>
<dbReference type="AlphaFoldDB" id="A0A1G2V464"/>
<dbReference type="Gene3D" id="3.30.160.810">
    <property type="match status" value="1"/>
</dbReference>
<dbReference type="Proteomes" id="UP000177697">
    <property type="component" value="Unassembled WGS sequence"/>
</dbReference>
<dbReference type="FunFam" id="2.40.30.10:FF:000004">
    <property type="entry name" value="50S ribosomal protein L3"/>
    <property type="match status" value="1"/>
</dbReference>
<dbReference type="InterPro" id="IPR019927">
    <property type="entry name" value="Ribosomal_uL3_bac/org-type"/>
</dbReference>
<dbReference type="PANTHER" id="PTHR11229:SF16">
    <property type="entry name" value="LARGE RIBOSOMAL SUBUNIT PROTEIN UL3C"/>
    <property type="match status" value="1"/>
</dbReference>
<dbReference type="PROSITE" id="PS00474">
    <property type="entry name" value="RIBOSOMAL_L3"/>
    <property type="match status" value="1"/>
</dbReference>
<evidence type="ECO:0000256" key="6">
    <source>
        <dbReference type="ARBA" id="ARBA00035243"/>
    </source>
</evidence>
<gene>
    <name evidence="7" type="primary">rplC</name>
    <name evidence="11" type="ORF">A2431_01855</name>
</gene>
<name>A0A1G2V464_9BACT</name>
<sequence>MKFILAKKVNMTQIFGEDGKVQPATILSAQPVTISQIKTKEKDGYTAVQIGAGTRREKNMSKPVKGHLKELGNLAVLKEFRVTDSSVFNKGDKISLESFAVGDSINVSAISKGKGFQGVVKRHGFHGGPRSHGQKHSEREPGSIGGGGRAGGKVIKGMRMAGRTGSDRITVKNLKVIGIDQENNIMLVSGAVPGRRGTLVEIRGN</sequence>
<evidence type="ECO:0000313" key="11">
    <source>
        <dbReference type="EMBL" id="OHB16421.1"/>
    </source>
</evidence>
<keyword evidence="5 7" id="KW-0687">Ribonucleoprotein</keyword>
<dbReference type="PANTHER" id="PTHR11229">
    <property type="entry name" value="50S RIBOSOMAL PROTEIN L3"/>
    <property type="match status" value="1"/>
</dbReference>
<dbReference type="FunFam" id="3.30.160.810:FF:000001">
    <property type="entry name" value="50S ribosomal protein L3"/>
    <property type="match status" value="1"/>
</dbReference>
<organism evidence="11 12">
    <name type="scientific">Candidatus Zambryskibacteria bacterium RIFOXYC1_FULL_39_10</name>
    <dbReference type="NCBI Taxonomy" id="1802779"/>
    <lineage>
        <taxon>Bacteria</taxon>
        <taxon>Candidatus Zambryskiibacteriota</taxon>
    </lineage>
</organism>
<evidence type="ECO:0000256" key="3">
    <source>
        <dbReference type="ARBA" id="ARBA00022884"/>
    </source>
</evidence>
<dbReference type="GO" id="GO:0022625">
    <property type="term" value="C:cytosolic large ribosomal subunit"/>
    <property type="evidence" value="ECO:0007669"/>
    <property type="project" value="TreeGrafter"/>
</dbReference>
<dbReference type="InterPro" id="IPR009000">
    <property type="entry name" value="Transl_B-barrel_sf"/>
</dbReference>
<dbReference type="GO" id="GO:0019843">
    <property type="term" value="F:rRNA binding"/>
    <property type="evidence" value="ECO:0007669"/>
    <property type="project" value="UniProtKB-UniRule"/>
</dbReference>
<feature type="region of interest" description="Disordered" evidence="10">
    <location>
        <begin position="122"/>
        <end position="154"/>
    </location>
</feature>
<keyword evidence="4 7" id="KW-0689">Ribosomal protein</keyword>
<keyword evidence="3 7" id="KW-0694">RNA-binding</keyword>
<dbReference type="SUPFAM" id="SSF50447">
    <property type="entry name" value="Translation proteins"/>
    <property type="match status" value="1"/>
</dbReference>
<evidence type="ECO:0000313" key="12">
    <source>
        <dbReference type="Proteomes" id="UP000177697"/>
    </source>
</evidence>
<dbReference type="InterPro" id="IPR000597">
    <property type="entry name" value="Ribosomal_uL3"/>
</dbReference>
<keyword evidence="2 7" id="KW-0699">rRNA-binding</keyword>
<dbReference type="Gene3D" id="2.40.30.10">
    <property type="entry name" value="Translation factors"/>
    <property type="match status" value="1"/>
</dbReference>
<comment type="caution">
    <text evidence="11">The sequence shown here is derived from an EMBL/GenBank/DDBJ whole genome shotgun (WGS) entry which is preliminary data.</text>
</comment>
<evidence type="ECO:0000256" key="8">
    <source>
        <dbReference type="RuleBase" id="RU003905"/>
    </source>
</evidence>
<dbReference type="NCBIfam" id="TIGR03625">
    <property type="entry name" value="L3_bact"/>
    <property type="match status" value="1"/>
</dbReference>
<evidence type="ECO:0000256" key="7">
    <source>
        <dbReference type="HAMAP-Rule" id="MF_01325"/>
    </source>
</evidence>
<evidence type="ECO:0000256" key="2">
    <source>
        <dbReference type="ARBA" id="ARBA00022730"/>
    </source>
</evidence>
<dbReference type="EMBL" id="MHWW01000002">
    <property type="protein sequence ID" value="OHB16421.1"/>
    <property type="molecule type" value="Genomic_DNA"/>
</dbReference>
<comment type="function">
    <text evidence="7 9">One of the primary rRNA binding proteins, it binds directly near the 3'-end of the 23S rRNA, where it nucleates assembly of the 50S subunit.</text>
</comment>
<evidence type="ECO:0000256" key="5">
    <source>
        <dbReference type="ARBA" id="ARBA00023274"/>
    </source>
</evidence>
<dbReference type="Pfam" id="PF00297">
    <property type="entry name" value="Ribosomal_L3"/>
    <property type="match status" value="1"/>
</dbReference>
<evidence type="ECO:0000256" key="10">
    <source>
        <dbReference type="SAM" id="MobiDB-lite"/>
    </source>
</evidence>
<comment type="similarity">
    <text evidence="1 7 8">Belongs to the universal ribosomal protein uL3 family.</text>
</comment>
<comment type="subunit">
    <text evidence="7 9">Part of the 50S ribosomal subunit. Forms a cluster with proteins L14 and L19.</text>
</comment>
<protein>
    <recommendedName>
        <fullName evidence="6 7">Large ribosomal subunit protein uL3</fullName>
    </recommendedName>
</protein>
<accession>A0A1G2V464</accession>
<evidence type="ECO:0000256" key="4">
    <source>
        <dbReference type="ARBA" id="ARBA00022980"/>
    </source>
</evidence>
<proteinExistence type="inferred from homology"/>
<dbReference type="HAMAP" id="MF_01325_B">
    <property type="entry name" value="Ribosomal_uL3_B"/>
    <property type="match status" value="1"/>
</dbReference>
<dbReference type="GO" id="GO:0006412">
    <property type="term" value="P:translation"/>
    <property type="evidence" value="ECO:0007669"/>
    <property type="project" value="UniProtKB-UniRule"/>
</dbReference>